<dbReference type="Pfam" id="PF00002">
    <property type="entry name" value="7tm_2"/>
    <property type="match status" value="1"/>
</dbReference>
<dbReference type="Proteomes" id="UP000504632">
    <property type="component" value="Chromosome 7"/>
</dbReference>
<evidence type="ECO:0000256" key="12">
    <source>
        <dbReference type="ARBA" id="ARBA00023180"/>
    </source>
</evidence>
<keyword evidence="4" id="KW-0245">EGF-like domain</keyword>
<comment type="subcellular location">
    <subcellularLocation>
        <location evidence="1">Cell membrane</location>
        <topology evidence="1">Multi-pass membrane protein</topology>
    </subcellularLocation>
</comment>
<evidence type="ECO:0000256" key="1">
    <source>
        <dbReference type="ARBA" id="ARBA00004651"/>
    </source>
</evidence>
<feature type="domain" description="G-protein coupled receptors family 2 profile 2" evidence="15">
    <location>
        <begin position="267"/>
        <end position="514"/>
    </location>
</feature>
<proteinExistence type="inferred from homology"/>
<dbReference type="Gene3D" id="2.60.220.50">
    <property type="match status" value="1"/>
</dbReference>
<keyword evidence="16" id="KW-1185">Reference proteome</keyword>
<dbReference type="RefSeq" id="XP_030636331.1">
    <property type="nucleotide sequence ID" value="XM_030780471.1"/>
</dbReference>
<dbReference type="OrthoDB" id="1100386at2759"/>
<evidence type="ECO:0000256" key="2">
    <source>
        <dbReference type="ARBA" id="ARBA00007343"/>
    </source>
</evidence>
<evidence type="ECO:0000256" key="5">
    <source>
        <dbReference type="ARBA" id="ARBA00022692"/>
    </source>
</evidence>
<evidence type="ECO:0000256" key="4">
    <source>
        <dbReference type="ARBA" id="ARBA00022536"/>
    </source>
</evidence>
<dbReference type="InParanoid" id="A0A6J2VZ23"/>
<dbReference type="InterPro" id="IPR000203">
    <property type="entry name" value="GPS"/>
</dbReference>
<feature type="domain" description="GAIN-B" evidence="14">
    <location>
        <begin position="101"/>
        <end position="262"/>
    </location>
</feature>
<evidence type="ECO:0000256" key="9">
    <source>
        <dbReference type="ARBA" id="ARBA00022989"/>
    </source>
</evidence>
<keyword evidence="3" id="KW-1003">Cell membrane</keyword>
<keyword evidence="10 13" id="KW-0472">Membrane</keyword>
<dbReference type="InterPro" id="IPR017981">
    <property type="entry name" value="GPCR_2-like_7TM"/>
</dbReference>
<keyword evidence="11" id="KW-1015">Disulfide bond</keyword>
<gene>
    <name evidence="17" type="primary">LOC115817206</name>
</gene>
<evidence type="ECO:0000259" key="14">
    <source>
        <dbReference type="PROSITE" id="PS50221"/>
    </source>
</evidence>
<dbReference type="Gene3D" id="1.20.1070.10">
    <property type="entry name" value="Rhodopsin 7-helix transmembrane proteins"/>
    <property type="match status" value="1"/>
</dbReference>
<evidence type="ECO:0000256" key="13">
    <source>
        <dbReference type="SAM" id="Phobius"/>
    </source>
</evidence>
<dbReference type="PROSITE" id="PS50221">
    <property type="entry name" value="GAIN_B"/>
    <property type="match status" value="1"/>
</dbReference>
<evidence type="ECO:0000259" key="15">
    <source>
        <dbReference type="PROSITE" id="PS50261"/>
    </source>
</evidence>
<evidence type="ECO:0000256" key="3">
    <source>
        <dbReference type="ARBA" id="ARBA00022475"/>
    </source>
</evidence>
<evidence type="ECO:0000256" key="8">
    <source>
        <dbReference type="ARBA" id="ARBA00022837"/>
    </source>
</evidence>
<dbReference type="GeneID" id="115817206"/>
<dbReference type="FunFam" id="1.20.1070.10:FF:000054">
    <property type="entry name" value="Adhesion G protein-coupled receptor E3"/>
    <property type="match status" value="1"/>
</dbReference>
<sequence length="519" mass="57974">MNFVLQNKEVALATLTTPLKPSMSTIVLDQMCSGHLKSSMPNLGHYAYKTVTTFLGLVLDSQRGKIANTTDTKELAKLGNTLLQATEVLVTALVKPTPTQSNTSINTSTSEVRVFAVGQHTTLKKPLQLNTPDALLDIDLIGISKNNKGKAAVSLMTYNNMAEMLKPSLFRSENNTVNTMMSTVVSASLPKTTNKTLTKPVNFTLKHISKWDPKGNLSCVYWNISEWIEDGCSIENSNSSHTVCSCVHLSTFALIMQTEPHDSNHLLELMNKIAVPIGLVFLFLSVLNFALFWKNSRVSNTARLNLCISLLLAHLLFLLTQHFLHYIKPHERVCAAIAGTLHFLFLSAFVWMFIEAILLFITVKNLSKIRSKQKEVVHWGLLLVIGYVISLAVVSVSVGVMPDGYGSEECWIKKDRGFIWSFLGPVCFILAVNLILFIAIITTLRWTLMNMNREVSQLRSTRTMVFKSLAQFVILGCPWILGFFTHESESVEIVFLFFNSQQGTFIFLVHCVLNEESSL</sequence>
<feature type="transmembrane region" description="Helical" evidence="13">
    <location>
        <begin position="493"/>
        <end position="513"/>
    </location>
</feature>
<keyword evidence="5 13" id="KW-0812">Transmembrane</keyword>
<feature type="transmembrane region" description="Helical" evidence="13">
    <location>
        <begin position="273"/>
        <end position="292"/>
    </location>
</feature>
<accession>A0A6J2VZ23</accession>
<keyword evidence="7" id="KW-0677">Repeat</keyword>
<feature type="transmembrane region" description="Helical" evidence="13">
    <location>
        <begin position="464"/>
        <end position="481"/>
    </location>
</feature>
<protein>
    <submittedName>
        <fullName evidence="17">Adhesion G protein-coupled receptor E3-like</fullName>
    </submittedName>
</protein>
<dbReference type="Pfam" id="PF01825">
    <property type="entry name" value="GPS"/>
    <property type="match status" value="1"/>
</dbReference>
<feature type="transmembrane region" description="Helical" evidence="13">
    <location>
        <begin position="304"/>
        <end position="324"/>
    </location>
</feature>
<feature type="transmembrane region" description="Helical" evidence="13">
    <location>
        <begin position="418"/>
        <end position="444"/>
    </location>
</feature>
<dbReference type="InterPro" id="IPR000832">
    <property type="entry name" value="GPCR_2_secretin-like"/>
</dbReference>
<dbReference type="GO" id="GO:0007166">
    <property type="term" value="P:cell surface receptor signaling pathway"/>
    <property type="evidence" value="ECO:0007669"/>
    <property type="project" value="InterPro"/>
</dbReference>
<keyword evidence="9 13" id="KW-1133">Transmembrane helix</keyword>
<dbReference type="PRINTS" id="PR00249">
    <property type="entry name" value="GPCRSECRETIN"/>
</dbReference>
<dbReference type="GO" id="GO:0004930">
    <property type="term" value="F:G protein-coupled receptor activity"/>
    <property type="evidence" value="ECO:0007669"/>
    <property type="project" value="InterPro"/>
</dbReference>
<keyword evidence="6" id="KW-0732">Signal</keyword>
<dbReference type="SMART" id="SM00303">
    <property type="entry name" value="GPS"/>
    <property type="match status" value="1"/>
</dbReference>
<dbReference type="PANTHER" id="PTHR12011:SF469">
    <property type="entry name" value="ADHESION G PROTEIN-COUPLED RECEPTOR E1-RELATED"/>
    <property type="match status" value="1"/>
</dbReference>
<keyword evidence="8" id="KW-0106">Calcium</keyword>
<keyword evidence="12" id="KW-0325">Glycoprotein</keyword>
<evidence type="ECO:0000313" key="16">
    <source>
        <dbReference type="Proteomes" id="UP000504632"/>
    </source>
</evidence>
<evidence type="ECO:0000256" key="11">
    <source>
        <dbReference type="ARBA" id="ARBA00023157"/>
    </source>
</evidence>
<comment type="similarity">
    <text evidence="2">Belongs to the G-protein coupled receptor 2 family. Adhesion G-protein coupled receptor (ADGR) subfamily.</text>
</comment>
<reference evidence="17" key="1">
    <citation type="submission" date="2025-08" db="UniProtKB">
        <authorList>
            <consortium name="RefSeq"/>
        </authorList>
    </citation>
    <scope>IDENTIFICATION</scope>
</reference>
<name>A0A6J2VZ23_CHACN</name>
<feature type="transmembrane region" description="Helical" evidence="13">
    <location>
        <begin position="376"/>
        <end position="398"/>
    </location>
</feature>
<dbReference type="InterPro" id="IPR057244">
    <property type="entry name" value="GAIN_B"/>
</dbReference>
<evidence type="ECO:0000256" key="10">
    <source>
        <dbReference type="ARBA" id="ARBA00023136"/>
    </source>
</evidence>
<dbReference type="GO" id="GO:0007189">
    <property type="term" value="P:adenylate cyclase-activating G protein-coupled receptor signaling pathway"/>
    <property type="evidence" value="ECO:0007669"/>
    <property type="project" value="TreeGrafter"/>
</dbReference>
<organism evidence="16 17">
    <name type="scientific">Chanos chanos</name>
    <name type="common">Milkfish</name>
    <name type="synonym">Mugil chanos</name>
    <dbReference type="NCBI Taxonomy" id="29144"/>
    <lineage>
        <taxon>Eukaryota</taxon>
        <taxon>Metazoa</taxon>
        <taxon>Chordata</taxon>
        <taxon>Craniata</taxon>
        <taxon>Vertebrata</taxon>
        <taxon>Euteleostomi</taxon>
        <taxon>Actinopterygii</taxon>
        <taxon>Neopterygii</taxon>
        <taxon>Teleostei</taxon>
        <taxon>Ostariophysi</taxon>
        <taxon>Gonorynchiformes</taxon>
        <taxon>Chanidae</taxon>
        <taxon>Chanos</taxon>
    </lineage>
</organism>
<dbReference type="GO" id="GO:0005886">
    <property type="term" value="C:plasma membrane"/>
    <property type="evidence" value="ECO:0007669"/>
    <property type="project" value="UniProtKB-SubCell"/>
</dbReference>
<feature type="transmembrane region" description="Helical" evidence="13">
    <location>
        <begin position="344"/>
        <end position="364"/>
    </location>
</feature>
<dbReference type="PROSITE" id="PS50261">
    <property type="entry name" value="G_PROTEIN_RECEP_F2_4"/>
    <property type="match status" value="1"/>
</dbReference>
<dbReference type="PANTHER" id="PTHR12011">
    <property type="entry name" value="ADHESION G-PROTEIN COUPLED RECEPTOR"/>
    <property type="match status" value="1"/>
</dbReference>
<evidence type="ECO:0000256" key="7">
    <source>
        <dbReference type="ARBA" id="ARBA00022737"/>
    </source>
</evidence>
<dbReference type="AlphaFoldDB" id="A0A6J2VZ23"/>
<evidence type="ECO:0000313" key="17">
    <source>
        <dbReference type="RefSeq" id="XP_030636331.1"/>
    </source>
</evidence>
<evidence type="ECO:0000256" key="6">
    <source>
        <dbReference type="ARBA" id="ARBA00022729"/>
    </source>
</evidence>
<dbReference type="InterPro" id="IPR046338">
    <property type="entry name" value="GAIN_dom_sf"/>
</dbReference>